<dbReference type="CDD" id="cd02440">
    <property type="entry name" value="AdoMet_MTases"/>
    <property type="match status" value="1"/>
</dbReference>
<gene>
    <name evidence="5" type="ORF">FHK82_06495</name>
</gene>
<name>A0A558D778_9GAMM</name>
<evidence type="ECO:0000313" key="6">
    <source>
        <dbReference type="Proteomes" id="UP000317355"/>
    </source>
</evidence>
<evidence type="ECO:0000256" key="3">
    <source>
        <dbReference type="ARBA" id="ARBA00022691"/>
    </source>
</evidence>
<sequence length="195" mass="21529">MDPVIEKDLLAMWNQRHAQAEGLGQVADVLVQNIHLAKAGCKALDLACGRGANALFMARAGLKVTAWDLSHVAIERLTAAARAEHLSIASTVRDVITEPPEPGTFDLILVSYFLDRELAPAIAKALKPGGLLFYQTYSRAAVTDDGPTSDRFRLDDNELLMLFDSLRPRVYREERLLGNTEQGWRDRAMLVAEKG</sequence>
<dbReference type="SUPFAM" id="SSF53335">
    <property type="entry name" value="S-adenosyl-L-methionine-dependent methyltransferases"/>
    <property type="match status" value="1"/>
</dbReference>
<dbReference type="InterPro" id="IPR041698">
    <property type="entry name" value="Methyltransf_25"/>
</dbReference>
<organism evidence="5 6">
    <name type="scientific">Sedimenticola thiotaurini</name>
    <dbReference type="NCBI Taxonomy" id="1543721"/>
    <lineage>
        <taxon>Bacteria</taxon>
        <taxon>Pseudomonadati</taxon>
        <taxon>Pseudomonadota</taxon>
        <taxon>Gammaproteobacteria</taxon>
        <taxon>Chromatiales</taxon>
        <taxon>Sedimenticolaceae</taxon>
        <taxon>Sedimenticola</taxon>
    </lineage>
</organism>
<dbReference type="InterPro" id="IPR029063">
    <property type="entry name" value="SAM-dependent_MTases_sf"/>
</dbReference>
<evidence type="ECO:0000259" key="4">
    <source>
        <dbReference type="Pfam" id="PF13649"/>
    </source>
</evidence>
<protein>
    <submittedName>
        <fullName evidence="5">Methyltransferase domain-containing protein</fullName>
    </submittedName>
</protein>
<dbReference type="Proteomes" id="UP000317355">
    <property type="component" value="Unassembled WGS sequence"/>
</dbReference>
<feature type="domain" description="Methyltransferase" evidence="4">
    <location>
        <begin position="44"/>
        <end position="130"/>
    </location>
</feature>
<keyword evidence="2 5" id="KW-0808">Transferase</keyword>
<evidence type="ECO:0000256" key="1">
    <source>
        <dbReference type="ARBA" id="ARBA00022603"/>
    </source>
</evidence>
<dbReference type="GO" id="GO:0008168">
    <property type="term" value="F:methyltransferase activity"/>
    <property type="evidence" value="ECO:0007669"/>
    <property type="project" value="UniProtKB-KW"/>
</dbReference>
<proteinExistence type="predicted"/>
<dbReference type="Pfam" id="PF13649">
    <property type="entry name" value="Methyltransf_25"/>
    <property type="match status" value="1"/>
</dbReference>
<accession>A0A558D778</accession>
<evidence type="ECO:0000256" key="2">
    <source>
        <dbReference type="ARBA" id="ARBA00022679"/>
    </source>
</evidence>
<comment type="caution">
    <text evidence="5">The sequence shown here is derived from an EMBL/GenBank/DDBJ whole genome shotgun (WGS) entry which is preliminary data.</text>
</comment>
<dbReference type="EMBL" id="VMRY01000017">
    <property type="protein sequence ID" value="TVT56877.1"/>
    <property type="molecule type" value="Genomic_DNA"/>
</dbReference>
<evidence type="ECO:0000313" key="5">
    <source>
        <dbReference type="EMBL" id="TVT56877.1"/>
    </source>
</evidence>
<dbReference type="Gene3D" id="3.40.50.150">
    <property type="entry name" value="Vaccinia Virus protein VP39"/>
    <property type="match status" value="1"/>
</dbReference>
<dbReference type="PANTHER" id="PTHR43464:SF19">
    <property type="entry name" value="UBIQUINONE BIOSYNTHESIS O-METHYLTRANSFERASE, MITOCHONDRIAL"/>
    <property type="match status" value="1"/>
</dbReference>
<dbReference type="PANTHER" id="PTHR43464">
    <property type="entry name" value="METHYLTRANSFERASE"/>
    <property type="match status" value="1"/>
</dbReference>
<keyword evidence="3" id="KW-0949">S-adenosyl-L-methionine</keyword>
<dbReference type="AlphaFoldDB" id="A0A558D778"/>
<keyword evidence="1 5" id="KW-0489">Methyltransferase</keyword>
<reference evidence="5 6" key="1">
    <citation type="submission" date="2019-07" db="EMBL/GenBank/DDBJ databases">
        <title>The pathways for chlorine oxyanion respiration interact through the shared metabolite chlorate.</title>
        <authorList>
            <person name="Barnum T.P."/>
            <person name="Cheng Y."/>
            <person name="Hill K.A."/>
            <person name="Lucas L.N."/>
            <person name="Carlson H.K."/>
            <person name="Coates J.D."/>
        </authorList>
    </citation>
    <scope>NUCLEOTIDE SEQUENCE [LARGE SCALE GENOMIC DNA]</scope>
    <source>
        <strain evidence="5">BK-3</strain>
    </source>
</reference>
<dbReference type="STRING" id="1543721.AAY24_05810"/>
<dbReference type="GO" id="GO:0032259">
    <property type="term" value="P:methylation"/>
    <property type="evidence" value="ECO:0007669"/>
    <property type="project" value="UniProtKB-KW"/>
</dbReference>